<evidence type="ECO:0000256" key="6">
    <source>
        <dbReference type="ARBA" id="ARBA00023136"/>
    </source>
</evidence>
<evidence type="ECO:0000256" key="3">
    <source>
        <dbReference type="ARBA" id="ARBA00022475"/>
    </source>
</evidence>
<feature type="transmembrane region" description="Helical" evidence="7">
    <location>
        <begin position="186"/>
        <end position="205"/>
    </location>
</feature>
<keyword evidence="4 7" id="KW-0812">Transmembrane</keyword>
<evidence type="ECO:0000256" key="5">
    <source>
        <dbReference type="ARBA" id="ARBA00022989"/>
    </source>
</evidence>
<sequence length="221" mass="24736">MSFSGFLLTDFQVFGSLVLLGIVLLIAWLFLNIPAILADSGLQHRLGASVFCLSLLWLIHRDFPIGVSLHFLGMSAATLIIGWPRAIMSGFVVLLLLTLFQQADWISLGVNSLVMIVVPVVAMQLFYQWIEHFQSRNIFTYIFGIGFVGSLFSTLLVIVAVIIVLWGSDGFEFPANWSDYLPYTPLIVMPEAVINGMVISAVTVFKPDWVITFNQQKYLNR</sequence>
<feature type="transmembrane region" description="Helical" evidence="7">
    <location>
        <begin position="42"/>
        <end position="59"/>
    </location>
</feature>
<keyword evidence="5 7" id="KW-1133">Transmembrane helix</keyword>
<dbReference type="Proteomes" id="UP001528823">
    <property type="component" value="Unassembled WGS sequence"/>
</dbReference>
<dbReference type="Gene3D" id="1.10.1760.20">
    <property type="match status" value="1"/>
</dbReference>
<accession>A0ABT5U9N5</accession>
<comment type="subcellular location">
    <subcellularLocation>
        <location evidence="1">Cell membrane</location>
        <topology evidence="1">Multi-pass membrane protein</topology>
    </subcellularLocation>
</comment>
<gene>
    <name evidence="8" type="ORF">ORQ98_14030</name>
</gene>
<evidence type="ECO:0000256" key="4">
    <source>
        <dbReference type="ARBA" id="ARBA00022692"/>
    </source>
</evidence>
<comment type="caution">
    <text evidence="8">The sequence shown here is derived from an EMBL/GenBank/DDBJ whole genome shotgun (WGS) entry which is preliminary data.</text>
</comment>
<organism evidence="8 9">
    <name type="scientific">Spartinivicinus poritis</name>
    <dbReference type="NCBI Taxonomy" id="2994640"/>
    <lineage>
        <taxon>Bacteria</taxon>
        <taxon>Pseudomonadati</taxon>
        <taxon>Pseudomonadota</taxon>
        <taxon>Gammaproteobacteria</taxon>
        <taxon>Oceanospirillales</taxon>
        <taxon>Zooshikellaceae</taxon>
        <taxon>Spartinivicinus</taxon>
    </lineage>
</organism>
<keyword evidence="2" id="KW-0813">Transport</keyword>
<feature type="transmembrane region" description="Helical" evidence="7">
    <location>
        <begin position="105"/>
        <end position="126"/>
    </location>
</feature>
<keyword evidence="9" id="KW-1185">Reference proteome</keyword>
<feature type="transmembrane region" description="Helical" evidence="7">
    <location>
        <begin position="138"/>
        <end position="166"/>
    </location>
</feature>
<evidence type="ECO:0000256" key="7">
    <source>
        <dbReference type="SAM" id="Phobius"/>
    </source>
</evidence>
<dbReference type="Pfam" id="PF01891">
    <property type="entry name" value="CbiM"/>
    <property type="match status" value="1"/>
</dbReference>
<evidence type="ECO:0000256" key="1">
    <source>
        <dbReference type="ARBA" id="ARBA00004651"/>
    </source>
</evidence>
<protein>
    <submittedName>
        <fullName evidence="8">Energy-coupling factor ABC transporter permease</fullName>
    </submittedName>
</protein>
<evidence type="ECO:0000313" key="8">
    <source>
        <dbReference type="EMBL" id="MDE1463083.1"/>
    </source>
</evidence>
<evidence type="ECO:0000256" key="2">
    <source>
        <dbReference type="ARBA" id="ARBA00022448"/>
    </source>
</evidence>
<proteinExistence type="predicted"/>
<keyword evidence="3" id="KW-1003">Cell membrane</keyword>
<keyword evidence="6 7" id="KW-0472">Membrane</keyword>
<evidence type="ECO:0000313" key="9">
    <source>
        <dbReference type="Proteomes" id="UP001528823"/>
    </source>
</evidence>
<feature type="transmembrane region" description="Helical" evidence="7">
    <location>
        <begin position="7"/>
        <end position="30"/>
    </location>
</feature>
<dbReference type="RefSeq" id="WP_274689429.1">
    <property type="nucleotide sequence ID" value="NZ_JAPMOU010000016.1"/>
</dbReference>
<dbReference type="EMBL" id="JAPMOU010000016">
    <property type="protein sequence ID" value="MDE1463083.1"/>
    <property type="molecule type" value="Genomic_DNA"/>
</dbReference>
<name>A0ABT5U9N5_9GAMM</name>
<feature type="transmembrane region" description="Helical" evidence="7">
    <location>
        <begin position="71"/>
        <end position="99"/>
    </location>
</feature>
<reference evidence="8 9" key="1">
    <citation type="submission" date="2022-11" db="EMBL/GenBank/DDBJ databases">
        <title>Spartinivicinus poritis sp. nov., isolated from scleractinian coral Porites lutea.</title>
        <authorList>
            <person name="Zhang G."/>
            <person name="Cai L."/>
            <person name="Wei Q."/>
        </authorList>
    </citation>
    <scope>NUCLEOTIDE SEQUENCE [LARGE SCALE GENOMIC DNA]</scope>
    <source>
        <strain evidence="8 9">A2-2</strain>
    </source>
</reference>
<dbReference type="InterPro" id="IPR002751">
    <property type="entry name" value="CbiM/NikMN"/>
</dbReference>